<evidence type="ECO:0000313" key="1">
    <source>
        <dbReference type="EnsemblPlants" id="MELO3C032228.2.1"/>
    </source>
</evidence>
<protein>
    <submittedName>
        <fullName evidence="1">Uncharacterized protein</fullName>
    </submittedName>
</protein>
<dbReference type="EnsemblPlants" id="MELO3C032228.2.1">
    <property type="protein sequence ID" value="MELO3C032228.2.1"/>
    <property type="gene ID" value="MELO3C032228.2"/>
</dbReference>
<proteinExistence type="predicted"/>
<accession>A0A9I9EDC7</accession>
<name>A0A9I9EDC7_CUCME</name>
<organism evidence="1">
    <name type="scientific">Cucumis melo</name>
    <name type="common">Muskmelon</name>
    <dbReference type="NCBI Taxonomy" id="3656"/>
    <lineage>
        <taxon>Eukaryota</taxon>
        <taxon>Viridiplantae</taxon>
        <taxon>Streptophyta</taxon>
        <taxon>Embryophyta</taxon>
        <taxon>Tracheophyta</taxon>
        <taxon>Spermatophyta</taxon>
        <taxon>Magnoliopsida</taxon>
        <taxon>eudicotyledons</taxon>
        <taxon>Gunneridae</taxon>
        <taxon>Pentapetalae</taxon>
        <taxon>rosids</taxon>
        <taxon>fabids</taxon>
        <taxon>Cucurbitales</taxon>
        <taxon>Cucurbitaceae</taxon>
        <taxon>Benincaseae</taxon>
        <taxon>Cucumis</taxon>
    </lineage>
</organism>
<reference evidence="1" key="1">
    <citation type="submission" date="2023-03" db="UniProtKB">
        <authorList>
            <consortium name="EnsemblPlants"/>
        </authorList>
    </citation>
    <scope>IDENTIFICATION</scope>
</reference>
<dbReference type="AlphaFoldDB" id="A0A9I9EDC7"/>
<sequence>MKKTGQFVFTRNQKDSGFSCISECTGGVRISIWFGLKAYSIYYNFHEGQVKEVVCARFLKLFCFEGYLSLFTGNQIYMSSELQLSMKEPSKIPLLTLSILCNNDAVVSVEGPHYVKDDRSARWAPLHRRACKGCCTGCTLHNILHSLYKLQELRSVSLGLLVKSVNSE</sequence>
<dbReference type="Gramene" id="MELO3C032228.2.1">
    <property type="protein sequence ID" value="MELO3C032228.2.1"/>
    <property type="gene ID" value="MELO3C032228.2"/>
</dbReference>